<feature type="signal peptide" evidence="1">
    <location>
        <begin position="1"/>
        <end position="16"/>
    </location>
</feature>
<dbReference type="EMBL" id="HBUF01296092">
    <property type="protein sequence ID" value="CAG6690146.1"/>
    <property type="molecule type" value="Transcribed_RNA"/>
</dbReference>
<feature type="chain" id="PRO_5034236727" description="Secreted protein" evidence="1">
    <location>
        <begin position="17"/>
        <end position="105"/>
    </location>
</feature>
<keyword evidence="1" id="KW-0732">Signal</keyword>
<accession>A0A8D8TRM0</accession>
<evidence type="ECO:0000256" key="1">
    <source>
        <dbReference type="SAM" id="SignalP"/>
    </source>
</evidence>
<name>A0A8D8TRM0_9HEMI</name>
<reference evidence="2" key="1">
    <citation type="submission" date="2021-05" db="EMBL/GenBank/DDBJ databases">
        <authorList>
            <person name="Alioto T."/>
            <person name="Alioto T."/>
            <person name="Gomez Garrido J."/>
        </authorList>
    </citation>
    <scope>NUCLEOTIDE SEQUENCE</scope>
</reference>
<proteinExistence type="predicted"/>
<dbReference type="AlphaFoldDB" id="A0A8D8TRM0"/>
<sequence>MKTPLTLCSLLQYVQASCKCSMYFHQGFVDSPERCVLCRYNGSTCRLLPCNLWRNVQICCTCSTWHPCEVGCFFHSHLHRHLLRWSSLSACVRSCCIYSTRHYSF</sequence>
<evidence type="ECO:0000313" key="2">
    <source>
        <dbReference type="EMBL" id="CAG6690146.1"/>
    </source>
</evidence>
<organism evidence="2">
    <name type="scientific">Cacopsylla melanoneura</name>
    <dbReference type="NCBI Taxonomy" id="428564"/>
    <lineage>
        <taxon>Eukaryota</taxon>
        <taxon>Metazoa</taxon>
        <taxon>Ecdysozoa</taxon>
        <taxon>Arthropoda</taxon>
        <taxon>Hexapoda</taxon>
        <taxon>Insecta</taxon>
        <taxon>Pterygota</taxon>
        <taxon>Neoptera</taxon>
        <taxon>Paraneoptera</taxon>
        <taxon>Hemiptera</taxon>
        <taxon>Sternorrhyncha</taxon>
        <taxon>Psylloidea</taxon>
        <taxon>Psyllidae</taxon>
        <taxon>Psyllinae</taxon>
        <taxon>Cacopsylla</taxon>
    </lineage>
</organism>
<evidence type="ECO:0008006" key="3">
    <source>
        <dbReference type="Google" id="ProtNLM"/>
    </source>
</evidence>
<protein>
    <recommendedName>
        <fullName evidence="3">Secreted protein</fullName>
    </recommendedName>
</protein>